<protein>
    <recommendedName>
        <fullName evidence="2">RelA/SpoT domain-containing protein</fullName>
    </recommendedName>
</protein>
<comment type="caution">
    <text evidence="3">The sequence shown here is derived from an EMBL/GenBank/DDBJ whole genome shotgun (WGS) entry which is preliminary data.</text>
</comment>
<dbReference type="Proteomes" id="UP001515480">
    <property type="component" value="Unassembled WGS sequence"/>
</dbReference>
<evidence type="ECO:0000259" key="2">
    <source>
        <dbReference type="SMART" id="SM00954"/>
    </source>
</evidence>
<dbReference type="SMART" id="SM00954">
    <property type="entry name" value="RelA_SpoT"/>
    <property type="match status" value="1"/>
</dbReference>
<dbReference type="SUPFAM" id="SSF81301">
    <property type="entry name" value="Nucleotidyltransferase"/>
    <property type="match status" value="1"/>
</dbReference>
<gene>
    <name evidence="3" type="ORF">AB1Y20_007598</name>
</gene>
<feature type="compositionally biased region" description="Basic residues" evidence="1">
    <location>
        <begin position="39"/>
        <end position="58"/>
    </location>
</feature>
<dbReference type="CDD" id="cd05399">
    <property type="entry name" value="NT_Rel-Spo_like"/>
    <property type="match status" value="1"/>
</dbReference>
<sequence>MSLRADSATPALCASTSASGLAAEPAEGEEEGEACAGVRSKRRRRSLLTQRRPRHLTRPPHASRSPLSVDLTPLRLLLLLLGCLSTAAGLVVPAPQAFFQPKLIATHGGRSRLQVGPPLSVCLPSPQLTAALGLSSLLEKTCLLGAGALPDLWAKSPSRVEVVRSLFGRRHFFEHYAEQPALFAPLDTLSSVVCRAVFPLRYHLVREWHASRVHSAGLVLRRSKAELSRALASELRADVASLVHLTTRVKSAMSIFEKSVLRGKLVTDLLGMRLVVGAAGAAGEEACYSIARAVASLWPGGEMKDYIASPKANGYQSLHVLVPTSNGFQIEIQIRTAEMHEQAEHGRAAHALYKATEAASLGDHATDFHVPA</sequence>
<name>A0AB34IY63_PRYPA</name>
<dbReference type="PANTHER" id="PTHR21262:SF12">
    <property type="entry name" value="GTP DIPHOSPHOKINASE CRSH, CHLOROPLASTIC-RELATED"/>
    <property type="match status" value="1"/>
</dbReference>
<dbReference type="Gene3D" id="3.30.460.10">
    <property type="entry name" value="Beta Polymerase, domain 2"/>
    <property type="match status" value="1"/>
</dbReference>
<evidence type="ECO:0000313" key="3">
    <source>
        <dbReference type="EMBL" id="KAL1507998.1"/>
    </source>
</evidence>
<dbReference type="AlphaFoldDB" id="A0AB34IY63"/>
<proteinExistence type="predicted"/>
<organism evidence="3 4">
    <name type="scientific">Prymnesium parvum</name>
    <name type="common">Toxic golden alga</name>
    <dbReference type="NCBI Taxonomy" id="97485"/>
    <lineage>
        <taxon>Eukaryota</taxon>
        <taxon>Haptista</taxon>
        <taxon>Haptophyta</taxon>
        <taxon>Prymnesiophyceae</taxon>
        <taxon>Prymnesiales</taxon>
        <taxon>Prymnesiaceae</taxon>
        <taxon>Prymnesium</taxon>
    </lineage>
</organism>
<evidence type="ECO:0000313" key="4">
    <source>
        <dbReference type="Proteomes" id="UP001515480"/>
    </source>
</evidence>
<dbReference type="Pfam" id="PF04607">
    <property type="entry name" value="RelA_SpoT"/>
    <property type="match status" value="1"/>
</dbReference>
<keyword evidence="4" id="KW-1185">Reference proteome</keyword>
<feature type="domain" description="RelA/SpoT" evidence="2">
    <location>
        <begin position="247"/>
        <end position="357"/>
    </location>
</feature>
<accession>A0AB34IY63</accession>
<dbReference type="EMBL" id="JBGBPQ010000017">
    <property type="protein sequence ID" value="KAL1507998.1"/>
    <property type="molecule type" value="Genomic_DNA"/>
</dbReference>
<dbReference type="GO" id="GO:0015969">
    <property type="term" value="P:guanosine tetraphosphate metabolic process"/>
    <property type="evidence" value="ECO:0007669"/>
    <property type="project" value="InterPro"/>
</dbReference>
<dbReference type="InterPro" id="IPR007685">
    <property type="entry name" value="RelA_SpoT"/>
</dbReference>
<evidence type="ECO:0000256" key="1">
    <source>
        <dbReference type="SAM" id="MobiDB-lite"/>
    </source>
</evidence>
<dbReference type="PANTHER" id="PTHR21262">
    <property type="entry name" value="GUANOSINE-3',5'-BIS DIPHOSPHATE 3'-PYROPHOSPHOHYDROLASE"/>
    <property type="match status" value="1"/>
</dbReference>
<feature type="region of interest" description="Disordered" evidence="1">
    <location>
        <begin position="1"/>
        <end position="65"/>
    </location>
</feature>
<dbReference type="InterPro" id="IPR043519">
    <property type="entry name" value="NT_sf"/>
</dbReference>
<reference evidence="3 4" key="1">
    <citation type="journal article" date="2024" name="Science">
        <title>Giant polyketide synthase enzymes in the biosynthesis of giant marine polyether toxins.</title>
        <authorList>
            <person name="Fallon T.R."/>
            <person name="Shende V.V."/>
            <person name="Wierzbicki I.H."/>
            <person name="Pendleton A.L."/>
            <person name="Watervoot N.F."/>
            <person name="Auber R.P."/>
            <person name="Gonzalez D.J."/>
            <person name="Wisecaver J.H."/>
            <person name="Moore B.S."/>
        </authorList>
    </citation>
    <scope>NUCLEOTIDE SEQUENCE [LARGE SCALE GENOMIC DNA]</scope>
    <source>
        <strain evidence="3 4">12B1</strain>
    </source>
</reference>